<sequence length="1124" mass="127944">MTALYNGIAYVNERILWYSNMTDRLLSPRNSNTPLEQVREFLDSNMLDLYQSLLFYQIKSVCFYYRNQLWAVLRSMADLDDWNGELSAVTESEVKLHRDLNLYKLEQMNNDFENLSNEFRQFSMAQIERGNLREDKQCMKDLFKIDPRAEIREIQKAKGEPIREIYDWILKTEKFERFMNWENPESPSLLKINGQAGTGKTMMSVGLIQELLGDISDVDRPEIIYFFIQDIGEEFNNSASILRSLMWLLLAQNPALISHLRPHYDQTGPALFQNSQCFADILPIFRTMLQDTDLGRVLVIFDALDECKGPANEFGGLGRDIFDLLNELLQHDEISSKIKVLITTRPLLEIDTMVRRLSPHSNVTIQLDDHSLSGPINIFIEYQRRSLEAQAGKQINVDNAIQQLKENAGRTFIWVYLVCDQLLQLDSGQWKQTLENAPPKLESLYQFLLDRLSAPAQSRWFGYCKKVLLIVMLAYRPLTLKEMEAFIDPPSDISLAKIVQDCRSFLVVHQDTVFPIHKSAIDYIRKNREVLSHSSFDELHHEILQRALALMTGSLRRNMYDLACHGVSIEEAQAPGLSSLHSIGYFCQHWIDHLKESRLKDPVLQDSDILNLDKFFHVHFLHWLEALSLLHVLPVAMDTVNDLLSLLPFLIDAKRFLARFSPIIAEAPLQTYVSTLVFAPEESKVRENFHNDKPHWVSRVRPSDSRWSTLIRSIQPQGWTGYYSVAVSPKGDIMVAASGESVDVFNMATGTLVRRLKTDSSPSISFSPCEELLSIYSAKDRMVNIWDTSRWKHVKALVNPDKETLDCAFSPLGGAIATASSKKITLWELATGNVVWSRPHRSEFGVFVSFSPEGHVVSDFQHEARLYHRDSGHPVSTVFRMRSVEDSSDSVRTVSYSKNGSWVALRSRNEVRVLNLSSGDDELSESGDFRCVAFSPDSRLLAIGGLRDPIRIWDTKTWNLLQTLEATDFMIDLVFPANNQVLVSASLSGNVSIWDVASVNLRDGQEGDPRIIPTEVLLVQYSPTGKCVASAHDNNKLAAWDPDTGKVAHTRELGVLAKNLLFSPDGEHLLAYLEHKFRKPLVLNAKTGEIEQEILLDMPLSALKPCFLDTPGGIWLEMHQSGHR</sequence>
<proteinExistence type="predicted"/>
<organism evidence="4 5">
    <name type="scientific">Penicillium salamii</name>
    <dbReference type="NCBI Taxonomy" id="1612424"/>
    <lineage>
        <taxon>Eukaryota</taxon>
        <taxon>Fungi</taxon>
        <taxon>Dikarya</taxon>
        <taxon>Ascomycota</taxon>
        <taxon>Pezizomycotina</taxon>
        <taxon>Eurotiomycetes</taxon>
        <taxon>Eurotiomycetidae</taxon>
        <taxon>Eurotiales</taxon>
        <taxon>Aspergillaceae</taxon>
        <taxon>Penicillium</taxon>
    </lineage>
</organism>
<dbReference type="Pfam" id="PF17100">
    <property type="entry name" value="NACHT_N"/>
    <property type="match status" value="1"/>
</dbReference>
<dbReference type="Proteomes" id="UP001152646">
    <property type="component" value="Unassembled WGS sequence"/>
</dbReference>
<dbReference type="SUPFAM" id="SSF50998">
    <property type="entry name" value="Quinoprotein alcohol dehydrogenase-like"/>
    <property type="match status" value="1"/>
</dbReference>
<evidence type="ECO:0000256" key="1">
    <source>
        <dbReference type="ARBA" id="ARBA00022737"/>
    </source>
</evidence>
<accession>A0A9W4IZX7</accession>
<dbReference type="InterPro" id="IPR001680">
    <property type="entry name" value="WD40_rpt"/>
</dbReference>
<dbReference type="Pfam" id="PF24883">
    <property type="entry name" value="NPHP3_N"/>
    <property type="match status" value="1"/>
</dbReference>
<dbReference type="SUPFAM" id="SSF52540">
    <property type="entry name" value="P-loop containing nucleoside triphosphate hydrolases"/>
    <property type="match status" value="1"/>
</dbReference>
<dbReference type="InterPro" id="IPR011047">
    <property type="entry name" value="Quinoprotein_ADH-like_sf"/>
</dbReference>
<name>A0A9W4IZX7_9EURO</name>
<dbReference type="SMART" id="SM00320">
    <property type="entry name" value="WD40"/>
    <property type="match status" value="5"/>
</dbReference>
<dbReference type="OrthoDB" id="4368804at2759"/>
<evidence type="ECO:0000256" key="2">
    <source>
        <dbReference type="PROSITE-ProRule" id="PRU00221"/>
    </source>
</evidence>
<dbReference type="Pfam" id="PF00400">
    <property type="entry name" value="WD40"/>
    <property type="match status" value="1"/>
</dbReference>
<gene>
    <name evidence="4" type="ORF">PSALAMII_LOCUS5023</name>
</gene>
<dbReference type="PROSITE" id="PS50082">
    <property type="entry name" value="WD_REPEATS_2"/>
    <property type="match status" value="1"/>
</dbReference>
<dbReference type="Gene3D" id="3.40.50.300">
    <property type="entry name" value="P-loop containing nucleotide triphosphate hydrolases"/>
    <property type="match status" value="1"/>
</dbReference>
<dbReference type="PROSITE" id="PS50837">
    <property type="entry name" value="NACHT"/>
    <property type="match status" value="1"/>
</dbReference>
<dbReference type="InterPro" id="IPR015943">
    <property type="entry name" value="WD40/YVTN_repeat-like_dom_sf"/>
</dbReference>
<dbReference type="EMBL" id="CAJVPA010000182">
    <property type="protein sequence ID" value="CAG8371968.1"/>
    <property type="molecule type" value="Genomic_DNA"/>
</dbReference>
<feature type="repeat" description="WD" evidence="2">
    <location>
        <begin position="922"/>
        <end position="963"/>
    </location>
</feature>
<dbReference type="InterPro" id="IPR027417">
    <property type="entry name" value="P-loop_NTPase"/>
</dbReference>
<protein>
    <recommendedName>
        <fullName evidence="3">NACHT domain-containing protein</fullName>
    </recommendedName>
</protein>
<comment type="caution">
    <text evidence="4">The sequence shown here is derived from an EMBL/GenBank/DDBJ whole genome shotgun (WGS) entry which is preliminary data.</text>
</comment>
<dbReference type="InterPro" id="IPR056884">
    <property type="entry name" value="NPHP3-like_N"/>
</dbReference>
<dbReference type="InterPro" id="IPR031359">
    <property type="entry name" value="NACHT_N"/>
</dbReference>
<evidence type="ECO:0000313" key="5">
    <source>
        <dbReference type="Proteomes" id="UP001152646"/>
    </source>
</evidence>
<evidence type="ECO:0000259" key="3">
    <source>
        <dbReference type="PROSITE" id="PS50837"/>
    </source>
</evidence>
<evidence type="ECO:0000313" key="4">
    <source>
        <dbReference type="EMBL" id="CAG8371968.1"/>
    </source>
</evidence>
<reference evidence="4" key="1">
    <citation type="submission" date="2021-07" db="EMBL/GenBank/DDBJ databases">
        <authorList>
            <person name="Branca A.L. A."/>
        </authorList>
    </citation>
    <scope>NUCLEOTIDE SEQUENCE</scope>
</reference>
<dbReference type="InterPro" id="IPR007111">
    <property type="entry name" value="NACHT_NTPase"/>
</dbReference>
<dbReference type="Gene3D" id="2.130.10.10">
    <property type="entry name" value="YVTN repeat-like/Quinoprotein amine dehydrogenase"/>
    <property type="match status" value="2"/>
</dbReference>
<feature type="domain" description="NACHT" evidence="3">
    <location>
        <begin position="188"/>
        <end position="346"/>
    </location>
</feature>
<dbReference type="AlphaFoldDB" id="A0A9W4IZX7"/>
<dbReference type="PANTHER" id="PTHR10039:SF17">
    <property type="entry name" value="FUNGAL STAND N-TERMINAL GOODBYE DOMAIN-CONTAINING PROTEIN-RELATED"/>
    <property type="match status" value="1"/>
</dbReference>
<keyword evidence="1" id="KW-0677">Repeat</keyword>
<dbReference type="PANTHER" id="PTHR10039">
    <property type="entry name" value="AMELOGENIN"/>
    <property type="match status" value="1"/>
</dbReference>
<keyword evidence="2" id="KW-0853">WD repeat</keyword>